<gene>
    <name evidence="1" type="ORF">ACJRO7_034208</name>
</gene>
<sequence length="96" mass="10684">MSLRLSPGFAKSHFDRAVVTSIIGGMEKSDCTGILFPIVHLALLDHNFANPEKPKLGYTNNAEIQCWTSRVCGSFNSFLFMLGFLGDFINQQVQED</sequence>
<proteinExistence type="predicted"/>
<name>A0ABD3J5P9_EUCGL</name>
<evidence type="ECO:0000313" key="2">
    <source>
        <dbReference type="Proteomes" id="UP001634007"/>
    </source>
</evidence>
<dbReference type="AlphaFoldDB" id="A0ABD3J5P9"/>
<dbReference type="Proteomes" id="UP001634007">
    <property type="component" value="Unassembled WGS sequence"/>
</dbReference>
<reference evidence="1 2" key="1">
    <citation type="submission" date="2024-11" db="EMBL/GenBank/DDBJ databases">
        <title>Chromosome-level genome assembly of Eucalyptus globulus Labill. provides insights into its genome evolution.</title>
        <authorList>
            <person name="Li X."/>
        </authorList>
    </citation>
    <scope>NUCLEOTIDE SEQUENCE [LARGE SCALE GENOMIC DNA]</scope>
    <source>
        <strain evidence="1">CL2024</strain>
        <tissue evidence="1">Fresh tender leaves</tissue>
    </source>
</reference>
<comment type="caution">
    <text evidence="1">The sequence shown here is derived from an EMBL/GenBank/DDBJ whole genome shotgun (WGS) entry which is preliminary data.</text>
</comment>
<organism evidence="1 2">
    <name type="scientific">Eucalyptus globulus</name>
    <name type="common">Tasmanian blue gum</name>
    <dbReference type="NCBI Taxonomy" id="34317"/>
    <lineage>
        <taxon>Eukaryota</taxon>
        <taxon>Viridiplantae</taxon>
        <taxon>Streptophyta</taxon>
        <taxon>Embryophyta</taxon>
        <taxon>Tracheophyta</taxon>
        <taxon>Spermatophyta</taxon>
        <taxon>Magnoliopsida</taxon>
        <taxon>eudicotyledons</taxon>
        <taxon>Gunneridae</taxon>
        <taxon>Pentapetalae</taxon>
        <taxon>rosids</taxon>
        <taxon>malvids</taxon>
        <taxon>Myrtales</taxon>
        <taxon>Myrtaceae</taxon>
        <taxon>Myrtoideae</taxon>
        <taxon>Eucalypteae</taxon>
        <taxon>Eucalyptus</taxon>
    </lineage>
</organism>
<evidence type="ECO:0000313" key="1">
    <source>
        <dbReference type="EMBL" id="KAL3721829.1"/>
    </source>
</evidence>
<keyword evidence="2" id="KW-1185">Reference proteome</keyword>
<accession>A0ABD3J5P9</accession>
<dbReference type="EMBL" id="JBJKBG010000009">
    <property type="protein sequence ID" value="KAL3721829.1"/>
    <property type="molecule type" value="Genomic_DNA"/>
</dbReference>
<protein>
    <submittedName>
        <fullName evidence="1">Uncharacterized protein</fullName>
    </submittedName>
</protein>